<dbReference type="Proteomes" id="UP001050691">
    <property type="component" value="Unassembled WGS sequence"/>
</dbReference>
<accession>A0AAV5A966</accession>
<keyword evidence="5" id="KW-1185">Reference proteome</keyword>
<dbReference type="EMBL" id="BPWL01000004">
    <property type="protein sequence ID" value="GJJ09193.1"/>
    <property type="molecule type" value="Genomic_DNA"/>
</dbReference>
<dbReference type="AlphaFoldDB" id="A0AAV5A966"/>
<gene>
    <name evidence="4" type="ORF">Clacol_003415</name>
</gene>
<feature type="compositionally biased region" description="Basic and acidic residues" evidence="3">
    <location>
        <begin position="24"/>
        <end position="40"/>
    </location>
</feature>
<dbReference type="SUPFAM" id="SSF56801">
    <property type="entry name" value="Acetyl-CoA synthetase-like"/>
    <property type="match status" value="1"/>
</dbReference>
<sequence>MFPCIEARLVDAEELGYFVRPRNAKGEHDPNERPCGELHLRGPPGARYPEGSKYTFGPDGWIYTGDIAEMDECGRFKIIDRKKNIVKLSIGESVALEQVESLYAASPIVAQLFVYGDATRDYLVAIVTPVEGFGKELDLDPSASKDGDSSSTQMDLKTATLLALEEQAKFVGLKGYEKIRNIHITNELFTVEGGILTPTLKVRRKDAYKKYKDIIEELYQMPIPSLPSSEPSGRL</sequence>
<evidence type="ECO:0000313" key="4">
    <source>
        <dbReference type="EMBL" id="GJJ09193.1"/>
    </source>
</evidence>
<dbReference type="GO" id="GO:0016020">
    <property type="term" value="C:membrane"/>
    <property type="evidence" value="ECO:0007669"/>
    <property type="project" value="TreeGrafter"/>
</dbReference>
<dbReference type="GO" id="GO:0005524">
    <property type="term" value="F:ATP binding"/>
    <property type="evidence" value="ECO:0007669"/>
    <property type="project" value="UniProtKB-KW"/>
</dbReference>
<dbReference type="PANTHER" id="PTHR43272">
    <property type="entry name" value="LONG-CHAIN-FATTY-ACID--COA LIGASE"/>
    <property type="match status" value="1"/>
</dbReference>
<evidence type="ECO:0000256" key="1">
    <source>
        <dbReference type="ARBA" id="ARBA00022741"/>
    </source>
</evidence>
<organism evidence="4 5">
    <name type="scientific">Clathrus columnatus</name>
    <dbReference type="NCBI Taxonomy" id="1419009"/>
    <lineage>
        <taxon>Eukaryota</taxon>
        <taxon>Fungi</taxon>
        <taxon>Dikarya</taxon>
        <taxon>Basidiomycota</taxon>
        <taxon>Agaricomycotina</taxon>
        <taxon>Agaricomycetes</taxon>
        <taxon>Phallomycetidae</taxon>
        <taxon>Phallales</taxon>
        <taxon>Clathraceae</taxon>
        <taxon>Clathrus</taxon>
    </lineage>
</organism>
<dbReference type="GO" id="GO:0004467">
    <property type="term" value="F:long-chain fatty acid-CoA ligase activity"/>
    <property type="evidence" value="ECO:0007669"/>
    <property type="project" value="TreeGrafter"/>
</dbReference>
<feature type="region of interest" description="Disordered" evidence="3">
    <location>
        <begin position="23"/>
        <end position="42"/>
    </location>
</feature>
<evidence type="ECO:0000313" key="5">
    <source>
        <dbReference type="Proteomes" id="UP001050691"/>
    </source>
</evidence>
<comment type="caution">
    <text evidence="4">The sequence shown here is derived from an EMBL/GenBank/DDBJ whole genome shotgun (WGS) entry which is preliminary data.</text>
</comment>
<dbReference type="InterPro" id="IPR042099">
    <property type="entry name" value="ANL_N_sf"/>
</dbReference>
<evidence type="ECO:0000256" key="2">
    <source>
        <dbReference type="ARBA" id="ARBA00022840"/>
    </source>
</evidence>
<name>A0AAV5A966_9AGAM</name>
<evidence type="ECO:0008006" key="6">
    <source>
        <dbReference type="Google" id="ProtNLM"/>
    </source>
</evidence>
<keyword evidence="1" id="KW-0547">Nucleotide-binding</keyword>
<reference evidence="4" key="1">
    <citation type="submission" date="2021-10" db="EMBL/GenBank/DDBJ databases">
        <title>De novo Genome Assembly of Clathrus columnatus (Basidiomycota, Fungi) Using Illumina and Nanopore Sequence Data.</title>
        <authorList>
            <person name="Ogiso-Tanaka E."/>
            <person name="Itagaki H."/>
            <person name="Hosoya T."/>
            <person name="Hosaka K."/>
        </authorList>
    </citation>
    <scope>NUCLEOTIDE SEQUENCE</scope>
    <source>
        <strain evidence="4">MO-923</strain>
    </source>
</reference>
<dbReference type="Gene3D" id="3.40.50.12780">
    <property type="entry name" value="N-terminal domain of ligase-like"/>
    <property type="match status" value="1"/>
</dbReference>
<proteinExistence type="predicted"/>
<evidence type="ECO:0000256" key="3">
    <source>
        <dbReference type="SAM" id="MobiDB-lite"/>
    </source>
</evidence>
<dbReference type="PANTHER" id="PTHR43272:SF33">
    <property type="entry name" value="AMP-BINDING DOMAIN-CONTAINING PROTEIN-RELATED"/>
    <property type="match status" value="1"/>
</dbReference>
<protein>
    <recommendedName>
        <fullName evidence="6">AMP-dependent synthetase/ligase domain-containing protein</fullName>
    </recommendedName>
</protein>
<keyword evidence="2" id="KW-0067">ATP-binding</keyword>